<evidence type="ECO:0000256" key="7">
    <source>
        <dbReference type="RuleBase" id="RU003792"/>
    </source>
</evidence>
<dbReference type="EMBL" id="WUUT01000003">
    <property type="protein sequence ID" value="MXR52034.1"/>
    <property type="molecule type" value="Genomic_DNA"/>
</dbReference>
<dbReference type="AlphaFoldDB" id="A0A6B0T1U9"/>
<comment type="caution">
    <text evidence="4">Lacks conserved residue(s) required for the propagation of feature annotation.</text>
</comment>
<feature type="active site" description="Nucleophile" evidence="4 5">
    <location>
        <position position="56"/>
    </location>
</feature>
<feature type="domain" description="Pseudouridine synthase I TruA alpha/beta" evidence="8">
    <location>
        <begin position="128"/>
        <end position="227"/>
    </location>
</feature>
<dbReference type="Gene3D" id="3.30.70.580">
    <property type="entry name" value="Pseudouridine synthase I, catalytic domain, N-terminal subdomain"/>
    <property type="match status" value="1"/>
</dbReference>
<dbReference type="Gene3D" id="3.30.70.660">
    <property type="entry name" value="Pseudouridine synthase I, catalytic domain, C-terminal subdomain"/>
    <property type="match status" value="1"/>
</dbReference>
<dbReference type="PIRSF" id="PIRSF001430">
    <property type="entry name" value="tRNA_psdUrid_synth"/>
    <property type="match status" value="1"/>
</dbReference>
<comment type="function">
    <text evidence="4">Formation of pseudouridine at positions 38, 39 and 40 in the anticodon stem and loop of transfer RNAs.</text>
</comment>
<comment type="caution">
    <text evidence="9">The sequence shown here is derived from an EMBL/GenBank/DDBJ whole genome shotgun (WGS) entry which is preliminary data.</text>
</comment>
<dbReference type="PANTHER" id="PTHR11142:SF0">
    <property type="entry name" value="TRNA PSEUDOURIDINE SYNTHASE-LIKE 1"/>
    <property type="match status" value="1"/>
</dbReference>
<comment type="catalytic activity">
    <reaction evidence="4 7">
        <text>uridine(38/39/40) in tRNA = pseudouridine(38/39/40) in tRNA</text>
        <dbReference type="Rhea" id="RHEA:22376"/>
        <dbReference type="Rhea" id="RHEA-COMP:10085"/>
        <dbReference type="Rhea" id="RHEA-COMP:10087"/>
        <dbReference type="ChEBI" id="CHEBI:65314"/>
        <dbReference type="ChEBI" id="CHEBI:65315"/>
        <dbReference type="EC" id="5.4.99.12"/>
    </reaction>
</comment>
<accession>A0A6B0T1U9</accession>
<feature type="binding site" evidence="4 6">
    <location>
        <position position="110"/>
    </location>
    <ligand>
        <name>substrate</name>
    </ligand>
</feature>
<dbReference type="Pfam" id="PF01416">
    <property type="entry name" value="PseudoU_synth_1"/>
    <property type="match status" value="1"/>
</dbReference>
<protein>
    <recommendedName>
        <fullName evidence="4">tRNA pseudouridine synthase A</fullName>
        <ecNumber evidence="4">5.4.99.12</ecNumber>
    </recommendedName>
    <alternativeName>
        <fullName evidence="4">tRNA pseudouridine(38-40) synthase</fullName>
    </alternativeName>
    <alternativeName>
        <fullName evidence="4">tRNA pseudouridylate synthase I</fullName>
    </alternativeName>
    <alternativeName>
        <fullName evidence="4">tRNA-uridine isomerase I</fullName>
    </alternativeName>
</protein>
<evidence type="ECO:0000256" key="1">
    <source>
        <dbReference type="ARBA" id="ARBA00009375"/>
    </source>
</evidence>
<dbReference type="NCBIfam" id="NF000622">
    <property type="entry name" value="PRK00021.3-3"/>
    <property type="match status" value="1"/>
</dbReference>
<name>A0A6B0T1U9_9EURY</name>
<organism evidence="9 10">
    <name type="scientific">Halovenus carboxidivorans</name>
    <dbReference type="NCBI Taxonomy" id="2692199"/>
    <lineage>
        <taxon>Archaea</taxon>
        <taxon>Methanobacteriati</taxon>
        <taxon>Methanobacteriota</taxon>
        <taxon>Stenosarchaea group</taxon>
        <taxon>Halobacteria</taxon>
        <taxon>Halobacteriales</taxon>
        <taxon>Haloarculaceae</taxon>
        <taxon>Halovenus</taxon>
    </lineage>
</organism>
<dbReference type="OrthoDB" id="25720at2157"/>
<keyword evidence="2 4" id="KW-0819">tRNA processing</keyword>
<dbReference type="InterPro" id="IPR020097">
    <property type="entry name" value="PsdUridine_synth_TruA_a/b_dom"/>
</dbReference>
<sequence length="268" mass="29007">MRAFRVAYDGRPYHGFQRQPDVPTVEGRLLAALRALDVLDADEETPPGYAAAGRTDAGVSAVAQTVAFEAPEWLSPATLTSELPASVRAWASADAPAEFHATHHARSREYTYYLHAPDADLSRTRAALDRLAGSQDFHNLTPDETGTKRDLSAAVSRDGPLLVLSFRAGGFARQLVRRLVSVVAEVARGESSLDRIDRVLSPEPLSGPEGVPPAPAYPLVLAGVEYPDLPFESDPDAVPAARELFDAQRTEYTVRARVAETIAENIDH</sequence>
<evidence type="ECO:0000256" key="5">
    <source>
        <dbReference type="PIRSR" id="PIRSR001430-1"/>
    </source>
</evidence>
<comment type="similarity">
    <text evidence="1 4 7">Belongs to the tRNA pseudouridine synthase TruA family.</text>
</comment>
<evidence type="ECO:0000256" key="4">
    <source>
        <dbReference type="HAMAP-Rule" id="MF_00171"/>
    </source>
</evidence>
<evidence type="ECO:0000313" key="10">
    <source>
        <dbReference type="Proteomes" id="UP000466535"/>
    </source>
</evidence>
<dbReference type="GO" id="GO:0031119">
    <property type="term" value="P:tRNA pseudouridine synthesis"/>
    <property type="evidence" value="ECO:0007669"/>
    <property type="project" value="UniProtKB-UniRule"/>
</dbReference>
<dbReference type="HAMAP" id="MF_00171">
    <property type="entry name" value="TruA"/>
    <property type="match status" value="1"/>
</dbReference>
<dbReference type="PANTHER" id="PTHR11142">
    <property type="entry name" value="PSEUDOURIDYLATE SYNTHASE"/>
    <property type="match status" value="1"/>
</dbReference>
<reference evidence="9 10" key="1">
    <citation type="submission" date="2019-12" db="EMBL/GenBank/DDBJ databases">
        <title>Isolation and characterization of three novel carbon monoxide-oxidizing members of Halobacteria from salione crusts and soils.</title>
        <authorList>
            <person name="Myers M.R."/>
            <person name="King G.M."/>
        </authorList>
    </citation>
    <scope>NUCLEOTIDE SEQUENCE [LARGE SCALE GENOMIC DNA]</scope>
    <source>
        <strain evidence="9 10">WSH3</strain>
    </source>
</reference>
<proteinExistence type="inferred from homology"/>
<evidence type="ECO:0000259" key="8">
    <source>
        <dbReference type="Pfam" id="PF01416"/>
    </source>
</evidence>
<dbReference type="SUPFAM" id="SSF55120">
    <property type="entry name" value="Pseudouridine synthase"/>
    <property type="match status" value="1"/>
</dbReference>
<dbReference type="Proteomes" id="UP000466535">
    <property type="component" value="Unassembled WGS sequence"/>
</dbReference>
<dbReference type="InterPro" id="IPR020095">
    <property type="entry name" value="PsdUridine_synth_TruA_C"/>
</dbReference>
<dbReference type="EC" id="5.4.99.12" evidence="4"/>
<dbReference type="InterPro" id="IPR020094">
    <property type="entry name" value="TruA/RsuA/RluB/E/F_N"/>
</dbReference>
<dbReference type="GO" id="GO:0003723">
    <property type="term" value="F:RNA binding"/>
    <property type="evidence" value="ECO:0007669"/>
    <property type="project" value="InterPro"/>
</dbReference>
<evidence type="ECO:0000256" key="2">
    <source>
        <dbReference type="ARBA" id="ARBA00022694"/>
    </source>
</evidence>
<evidence type="ECO:0000256" key="6">
    <source>
        <dbReference type="PIRSR" id="PIRSR001430-2"/>
    </source>
</evidence>
<keyword evidence="10" id="KW-1185">Reference proteome</keyword>
<dbReference type="InterPro" id="IPR001406">
    <property type="entry name" value="PsdUridine_synth_TruA"/>
</dbReference>
<gene>
    <name evidence="4 9" type="primary">truA</name>
    <name evidence="9" type="ORF">GRX03_10535</name>
</gene>
<evidence type="ECO:0000313" key="9">
    <source>
        <dbReference type="EMBL" id="MXR52034.1"/>
    </source>
</evidence>
<evidence type="ECO:0000256" key="3">
    <source>
        <dbReference type="ARBA" id="ARBA00023235"/>
    </source>
</evidence>
<dbReference type="InterPro" id="IPR020103">
    <property type="entry name" value="PsdUridine_synth_cat_dom_sf"/>
</dbReference>
<dbReference type="GO" id="GO:0160147">
    <property type="term" value="F:tRNA pseudouridine(38-40) synthase activity"/>
    <property type="evidence" value="ECO:0007669"/>
    <property type="project" value="UniProtKB-EC"/>
</dbReference>
<keyword evidence="3 4" id="KW-0413">Isomerase</keyword>